<keyword evidence="5" id="KW-0472">Membrane</keyword>
<dbReference type="Gene3D" id="3.60.21.10">
    <property type="match status" value="1"/>
</dbReference>
<dbReference type="InterPro" id="IPR029052">
    <property type="entry name" value="Metallo-depent_PP-like"/>
</dbReference>
<dbReference type="CDD" id="cd07398">
    <property type="entry name" value="MPP_YbbF-LpxH"/>
    <property type="match status" value="1"/>
</dbReference>
<keyword evidence="6" id="KW-0464">Manganese</keyword>
<keyword evidence="1" id="KW-1003">Cell membrane</keyword>
<evidence type="ECO:0000256" key="4">
    <source>
        <dbReference type="ARBA" id="ARBA00022801"/>
    </source>
</evidence>
<dbReference type="EMBL" id="DVMS01000100">
    <property type="protein sequence ID" value="HIU38708.1"/>
    <property type="molecule type" value="Genomic_DNA"/>
</dbReference>
<evidence type="ECO:0000259" key="7">
    <source>
        <dbReference type="Pfam" id="PF00149"/>
    </source>
</evidence>
<dbReference type="AlphaFoldDB" id="A0A9D1IJZ5"/>
<dbReference type="GO" id="GO:0008758">
    <property type="term" value="F:UDP-2,3-diacylglucosamine hydrolase activity"/>
    <property type="evidence" value="ECO:0007669"/>
    <property type="project" value="TreeGrafter"/>
</dbReference>
<feature type="domain" description="Calcineurin-like phosphoesterase" evidence="7">
    <location>
        <begin position="7"/>
        <end position="207"/>
    </location>
</feature>
<reference evidence="8" key="1">
    <citation type="submission" date="2020-10" db="EMBL/GenBank/DDBJ databases">
        <authorList>
            <person name="Gilroy R."/>
        </authorList>
    </citation>
    <scope>NUCLEOTIDE SEQUENCE</scope>
    <source>
        <strain evidence="8">17073</strain>
    </source>
</reference>
<keyword evidence="2" id="KW-0997">Cell inner membrane</keyword>
<sequence length="252" mass="29604">MEKTLTYFLSDFHLGARYIDNPAAHERRIVDFLESVKNTAKEIYLLGDILDYWYEYRYVVPRGFVRFFGKLAELSDNGTAIYWFIGNHDIWIFDYLPNELGVKIIDAPMVKTIGGKRFFLDHGDGVGQQKRSFRILRSVFRNKTCQKLYAAIHPRWTVPFALRWSNGSRKDDSYPQYLGENNEYLEQFAKTYTGETVDYFVFGHRHIMLDKPIGEKSRLIVLGDWIHFCSYAVFDGENLTLKRFRDEAGKKS</sequence>
<evidence type="ECO:0000256" key="6">
    <source>
        <dbReference type="ARBA" id="ARBA00023211"/>
    </source>
</evidence>
<dbReference type="InterPro" id="IPR004843">
    <property type="entry name" value="Calcineurin-like_PHP"/>
</dbReference>
<protein>
    <submittedName>
        <fullName evidence="8">UDP-2,3-diacylglucosamine diphosphatase</fullName>
    </submittedName>
</protein>
<keyword evidence="4" id="KW-0378">Hydrolase</keyword>
<dbReference type="Pfam" id="PF00149">
    <property type="entry name" value="Metallophos"/>
    <property type="match status" value="1"/>
</dbReference>
<dbReference type="SUPFAM" id="SSF56300">
    <property type="entry name" value="Metallo-dependent phosphatases"/>
    <property type="match status" value="1"/>
</dbReference>
<reference evidence="8" key="2">
    <citation type="journal article" date="2021" name="PeerJ">
        <title>Extensive microbial diversity within the chicken gut microbiome revealed by metagenomics and culture.</title>
        <authorList>
            <person name="Gilroy R."/>
            <person name="Ravi A."/>
            <person name="Getino M."/>
            <person name="Pursley I."/>
            <person name="Horton D.L."/>
            <person name="Alikhan N.F."/>
            <person name="Baker D."/>
            <person name="Gharbi K."/>
            <person name="Hall N."/>
            <person name="Watson M."/>
            <person name="Adriaenssens E.M."/>
            <person name="Foster-Nyarko E."/>
            <person name="Jarju S."/>
            <person name="Secka A."/>
            <person name="Antonio M."/>
            <person name="Oren A."/>
            <person name="Chaudhuri R.R."/>
            <person name="La Ragione R."/>
            <person name="Hildebrand F."/>
            <person name="Pallen M.J."/>
        </authorList>
    </citation>
    <scope>NUCLEOTIDE SEQUENCE</scope>
    <source>
        <strain evidence="8">17073</strain>
    </source>
</reference>
<dbReference type="Proteomes" id="UP000824076">
    <property type="component" value="Unassembled WGS sequence"/>
</dbReference>
<dbReference type="PANTHER" id="PTHR34990:SF1">
    <property type="entry name" value="UDP-2,3-DIACYLGLUCOSAMINE HYDROLASE"/>
    <property type="match status" value="1"/>
</dbReference>
<evidence type="ECO:0000313" key="8">
    <source>
        <dbReference type="EMBL" id="HIU38708.1"/>
    </source>
</evidence>
<dbReference type="InterPro" id="IPR043461">
    <property type="entry name" value="LpxH-like"/>
</dbReference>
<dbReference type="GO" id="GO:0016020">
    <property type="term" value="C:membrane"/>
    <property type="evidence" value="ECO:0007669"/>
    <property type="project" value="GOC"/>
</dbReference>
<evidence type="ECO:0000256" key="1">
    <source>
        <dbReference type="ARBA" id="ARBA00022475"/>
    </source>
</evidence>
<proteinExistence type="predicted"/>
<dbReference type="PANTHER" id="PTHR34990">
    <property type="entry name" value="UDP-2,3-DIACYLGLUCOSAMINE HYDROLASE-RELATED"/>
    <property type="match status" value="1"/>
</dbReference>
<comment type="caution">
    <text evidence="8">The sequence shown here is derived from an EMBL/GenBank/DDBJ whole genome shotgun (WGS) entry which is preliminary data.</text>
</comment>
<keyword evidence="3" id="KW-0479">Metal-binding</keyword>
<dbReference type="GO" id="GO:0046872">
    <property type="term" value="F:metal ion binding"/>
    <property type="evidence" value="ECO:0007669"/>
    <property type="project" value="UniProtKB-KW"/>
</dbReference>
<name>A0A9D1IJZ5_9BACT</name>
<gene>
    <name evidence="8" type="ORF">IAD18_03455</name>
</gene>
<evidence type="ECO:0000256" key="2">
    <source>
        <dbReference type="ARBA" id="ARBA00022519"/>
    </source>
</evidence>
<evidence type="ECO:0000313" key="9">
    <source>
        <dbReference type="Proteomes" id="UP000824076"/>
    </source>
</evidence>
<accession>A0A9D1IJZ5</accession>
<evidence type="ECO:0000256" key="5">
    <source>
        <dbReference type="ARBA" id="ARBA00023136"/>
    </source>
</evidence>
<dbReference type="GO" id="GO:0009245">
    <property type="term" value="P:lipid A biosynthetic process"/>
    <property type="evidence" value="ECO:0007669"/>
    <property type="project" value="TreeGrafter"/>
</dbReference>
<organism evidence="8 9">
    <name type="scientific">Candidatus Limisoma intestinavium</name>
    <dbReference type="NCBI Taxonomy" id="2840856"/>
    <lineage>
        <taxon>Bacteria</taxon>
        <taxon>Pseudomonadati</taxon>
        <taxon>Bacteroidota</taxon>
        <taxon>Bacteroidia</taxon>
        <taxon>Bacteroidales</taxon>
        <taxon>Candidatus Limisoma</taxon>
    </lineage>
</organism>
<evidence type="ECO:0000256" key="3">
    <source>
        <dbReference type="ARBA" id="ARBA00022723"/>
    </source>
</evidence>